<dbReference type="EMBL" id="JWIN03000007">
    <property type="protein sequence ID" value="KAB1276212.1"/>
    <property type="molecule type" value="Genomic_DNA"/>
</dbReference>
<gene>
    <name evidence="12" type="ORF">Cadr_000008496</name>
</gene>
<evidence type="ECO:0000259" key="11">
    <source>
        <dbReference type="Pfam" id="PF00089"/>
    </source>
</evidence>
<keyword evidence="4" id="KW-0222">Digestion</keyword>
<dbReference type="EC" id="3.4.21.4" evidence="9"/>
<dbReference type="AlphaFoldDB" id="A0A5N4DYJ1"/>
<dbReference type="InterPro" id="IPR009003">
    <property type="entry name" value="Peptidase_S1_PA"/>
</dbReference>
<keyword evidence="6" id="KW-0720">Serine protease</keyword>
<dbReference type="GO" id="GO:0006508">
    <property type="term" value="P:proteolysis"/>
    <property type="evidence" value="ECO:0007669"/>
    <property type="project" value="UniProtKB-KW"/>
</dbReference>
<reference evidence="12 13" key="1">
    <citation type="journal article" date="2019" name="Mol. Ecol. Resour.">
        <title>Improving Illumina assemblies with Hi-C and long reads: an example with the North African dromedary.</title>
        <authorList>
            <person name="Elbers J.P."/>
            <person name="Rogers M.F."/>
            <person name="Perelman P.L."/>
            <person name="Proskuryakova A.A."/>
            <person name="Serdyukova N.A."/>
            <person name="Johnson W.E."/>
            <person name="Horin P."/>
            <person name="Corander J."/>
            <person name="Murphy D."/>
            <person name="Burger P.A."/>
        </authorList>
    </citation>
    <scope>NUCLEOTIDE SEQUENCE [LARGE SCALE GENOMIC DNA]</scope>
    <source>
        <strain evidence="12">Drom800</strain>
        <tissue evidence="12">Blood</tissue>
    </source>
</reference>
<keyword evidence="3" id="KW-0645">Protease</keyword>
<dbReference type="PANTHER" id="PTHR24264">
    <property type="entry name" value="TRYPSIN-RELATED"/>
    <property type="match status" value="1"/>
</dbReference>
<dbReference type="SUPFAM" id="SSF50494">
    <property type="entry name" value="Trypsin-like serine proteases"/>
    <property type="match status" value="1"/>
</dbReference>
<dbReference type="FunFam" id="2.40.10.10:FF:000166">
    <property type="entry name" value="Trypsin"/>
    <property type="match status" value="1"/>
</dbReference>
<feature type="domain" description="Peptidase S1" evidence="11">
    <location>
        <begin position="24"/>
        <end position="58"/>
    </location>
</feature>
<dbReference type="PANTHER" id="PTHR24264:SF15">
    <property type="entry name" value="RIKEN CDNA 2210010C04 GENE"/>
    <property type="match status" value="1"/>
</dbReference>
<comment type="caution">
    <text evidence="12">The sequence shown here is derived from an EMBL/GenBank/DDBJ whole genome shotgun (WGS) entry which is preliminary data.</text>
</comment>
<accession>A0A5N4DYJ1</accession>
<evidence type="ECO:0000256" key="10">
    <source>
        <dbReference type="SAM" id="SignalP"/>
    </source>
</evidence>
<dbReference type="Proteomes" id="UP000299084">
    <property type="component" value="Unassembled WGS sequence"/>
</dbReference>
<proteinExistence type="predicted"/>
<feature type="signal peptide" evidence="10">
    <location>
        <begin position="1"/>
        <end position="15"/>
    </location>
</feature>
<evidence type="ECO:0000256" key="3">
    <source>
        <dbReference type="ARBA" id="ARBA00022670"/>
    </source>
</evidence>
<keyword evidence="7" id="KW-1015">Disulfide bond</keyword>
<evidence type="ECO:0000256" key="8">
    <source>
        <dbReference type="ARBA" id="ARBA00036320"/>
    </source>
</evidence>
<evidence type="ECO:0000256" key="5">
    <source>
        <dbReference type="ARBA" id="ARBA00022801"/>
    </source>
</evidence>
<evidence type="ECO:0000256" key="9">
    <source>
        <dbReference type="ARBA" id="ARBA00038868"/>
    </source>
</evidence>
<dbReference type="InterPro" id="IPR043504">
    <property type="entry name" value="Peptidase_S1_PA_chymotrypsin"/>
</dbReference>
<name>A0A5N4DYJ1_CAMDR</name>
<sequence>MKTFIFLALLGAAVAVPIDDDDKIVGGYTCAENSVPYQVSLNSGYHFCGGSLINSQWVCPLLTAKSRDSGGPVVCNGKLQGIVSWGYGCAVKGKPGVSTKVCTTRELDSADHLFLLNSFISS</sequence>
<organism evidence="12 13">
    <name type="scientific">Camelus dromedarius</name>
    <name type="common">Dromedary</name>
    <name type="synonym">Arabian camel</name>
    <dbReference type="NCBI Taxonomy" id="9838"/>
    <lineage>
        <taxon>Eukaryota</taxon>
        <taxon>Metazoa</taxon>
        <taxon>Chordata</taxon>
        <taxon>Craniata</taxon>
        <taxon>Vertebrata</taxon>
        <taxon>Euteleostomi</taxon>
        <taxon>Mammalia</taxon>
        <taxon>Eutheria</taxon>
        <taxon>Laurasiatheria</taxon>
        <taxon>Artiodactyla</taxon>
        <taxon>Tylopoda</taxon>
        <taxon>Camelidae</taxon>
        <taxon>Camelus</taxon>
    </lineage>
</organism>
<keyword evidence="5" id="KW-0378">Hydrolase</keyword>
<keyword evidence="13" id="KW-1185">Reference proteome</keyword>
<feature type="chain" id="PRO_5024277865" description="trypsin" evidence="10">
    <location>
        <begin position="16"/>
        <end position="122"/>
    </location>
</feature>
<protein>
    <recommendedName>
        <fullName evidence="9">trypsin</fullName>
        <ecNumber evidence="9">3.4.21.4</ecNumber>
    </recommendedName>
</protein>
<dbReference type="Pfam" id="PF00089">
    <property type="entry name" value="Trypsin"/>
    <property type="match status" value="2"/>
</dbReference>
<evidence type="ECO:0000256" key="1">
    <source>
        <dbReference type="ARBA" id="ARBA00004613"/>
    </source>
</evidence>
<comment type="catalytic activity">
    <reaction evidence="8">
        <text>Preferential cleavage: Arg-|-Xaa, Lys-|-Xaa.</text>
        <dbReference type="EC" id="3.4.21.4"/>
    </reaction>
</comment>
<comment type="subcellular location">
    <subcellularLocation>
        <location evidence="1">Secreted</location>
    </subcellularLocation>
</comment>
<evidence type="ECO:0000313" key="13">
    <source>
        <dbReference type="Proteomes" id="UP000299084"/>
    </source>
</evidence>
<dbReference type="GO" id="GO:0004252">
    <property type="term" value="F:serine-type endopeptidase activity"/>
    <property type="evidence" value="ECO:0007669"/>
    <property type="project" value="UniProtKB-EC"/>
</dbReference>
<keyword evidence="10" id="KW-0732">Signal</keyword>
<evidence type="ECO:0000256" key="7">
    <source>
        <dbReference type="ARBA" id="ARBA00023157"/>
    </source>
</evidence>
<dbReference type="InterPro" id="IPR050127">
    <property type="entry name" value="Serine_Proteases_S1"/>
</dbReference>
<keyword evidence="2" id="KW-0964">Secreted</keyword>
<dbReference type="Gene3D" id="2.40.10.10">
    <property type="entry name" value="Trypsin-like serine proteases"/>
    <property type="match status" value="2"/>
</dbReference>
<dbReference type="GO" id="GO:0005615">
    <property type="term" value="C:extracellular space"/>
    <property type="evidence" value="ECO:0007669"/>
    <property type="project" value="TreeGrafter"/>
</dbReference>
<feature type="domain" description="Peptidase S1" evidence="11">
    <location>
        <begin position="68"/>
        <end position="103"/>
    </location>
</feature>
<evidence type="ECO:0000256" key="2">
    <source>
        <dbReference type="ARBA" id="ARBA00022525"/>
    </source>
</evidence>
<dbReference type="GO" id="GO:0007586">
    <property type="term" value="P:digestion"/>
    <property type="evidence" value="ECO:0007669"/>
    <property type="project" value="UniProtKB-KW"/>
</dbReference>
<evidence type="ECO:0000256" key="6">
    <source>
        <dbReference type="ARBA" id="ARBA00022825"/>
    </source>
</evidence>
<evidence type="ECO:0000313" key="12">
    <source>
        <dbReference type="EMBL" id="KAB1276212.1"/>
    </source>
</evidence>
<dbReference type="InterPro" id="IPR001254">
    <property type="entry name" value="Trypsin_dom"/>
</dbReference>
<evidence type="ECO:0000256" key="4">
    <source>
        <dbReference type="ARBA" id="ARBA00022757"/>
    </source>
</evidence>